<name>A0A9P6XCB6_RHIOR</name>
<gene>
    <name evidence="2" type="ORF">G6F64_004553</name>
</gene>
<sequence>MHLSFISLGLLTTFAFVFSLPAVSNSNLKSLQLTKKSLPDSHLHQNNAQTISYNSESLVTRNLLGKGGLLGENGFINNLLGDGLLDEDGLLDRLLSDDGLLDRLLELLLSDEGLLNRLLDRLFDDDGILDLLLDRLLDIGL</sequence>
<protein>
    <submittedName>
        <fullName evidence="2">Uncharacterized protein</fullName>
    </submittedName>
</protein>
<organism evidence="2 3">
    <name type="scientific">Rhizopus oryzae</name>
    <name type="common">Mucormycosis agent</name>
    <name type="synonym">Rhizopus arrhizus var. delemar</name>
    <dbReference type="NCBI Taxonomy" id="64495"/>
    <lineage>
        <taxon>Eukaryota</taxon>
        <taxon>Fungi</taxon>
        <taxon>Fungi incertae sedis</taxon>
        <taxon>Mucoromycota</taxon>
        <taxon>Mucoromycotina</taxon>
        <taxon>Mucoromycetes</taxon>
        <taxon>Mucorales</taxon>
        <taxon>Mucorineae</taxon>
        <taxon>Rhizopodaceae</taxon>
        <taxon>Rhizopus</taxon>
    </lineage>
</organism>
<comment type="caution">
    <text evidence="2">The sequence shown here is derived from an EMBL/GenBank/DDBJ whole genome shotgun (WGS) entry which is preliminary data.</text>
</comment>
<evidence type="ECO:0000313" key="3">
    <source>
        <dbReference type="Proteomes" id="UP000716291"/>
    </source>
</evidence>
<proteinExistence type="predicted"/>
<reference evidence="2" key="1">
    <citation type="journal article" date="2020" name="Microb. Genom.">
        <title>Genetic diversity of clinical and environmental Mucorales isolates obtained from an investigation of mucormycosis cases among solid organ transplant recipients.</title>
        <authorList>
            <person name="Nguyen M.H."/>
            <person name="Kaul D."/>
            <person name="Muto C."/>
            <person name="Cheng S.J."/>
            <person name="Richter R.A."/>
            <person name="Bruno V.M."/>
            <person name="Liu G."/>
            <person name="Beyhan S."/>
            <person name="Sundermann A.J."/>
            <person name="Mounaud S."/>
            <person name="Pasculle A.W."/>
            <person name="Nierman W.C."/>
            <person name="Driscoll E."/>
            <person name="Cumbie R."/>
            <person name="Clancy C.J."/>
            <person name="Dupont C.L."/>
        </authorList>
    </citation>
    <scope>NUCLEOTIDE SEQUENCE</scope>
    <source>
        <strain evidence="2">GL11</strain>
    </source>
</reference>
<feature type="signal peptide" evidence="1">
    <location>
        <begin position="1"/>
        <end position="19"/>
    </location>
</feature>
<dbReference type="AlphaFoldDB" id="A0A9P6XCB6"/>
<feature type="chain" id="PRO_5040422512" evidence="1">
    <location>
        <begin position="20"/>
        <end position="141"/>
    </location>
</feature>
<dbReference type="Proteomes" id="UP000716291">
    <property type="component" value="Unassembled WGS sequence"/>
</dbReference>
<keyword evidence="3" id="KW-1185">Reference proteome</keyword>
<keyword evidence="1" id="KW-0732">Signal</keyword>
<evidence type="ECO:0000313" key="2">
    <source>
        <dbReference type="EMBL" id="KAG1310446.1"/>
    </source>
</evidence>
<dbReference type="EMBL" id="JAANQT010000507">
    <property type="protein sequence ID" value="KAG1310446.1"/>
    <property type="molecule type" value="Genomic_DNA"/>
</dbReference>
<dbReference type="OrthoDB" id="10438072at2759"/>
<accession>A0A9P6XCB6</accession>
<evidence type="ECO:0000256" key="1">
    <source>
        <dbReference type="SAM" id="SignalP"/>
    </source>
</evidence>